<keyword evidence="2" id="KW-0436">Ligase</keyword>
<dbReference type="GO" id="GO:0016874">
    <property type="term" value="F:ligase activity"/>
    <property type="evidence" value="ECO:0007669"/>
    <property type="project" value="UniProtKB-KW"/>
</dbReference>
<feature type="signal peptide" evidence="1">
    <location>
        <begin position="1"/>
        <end position="18"/>
    </location>
</feature>
<feature type="chain" id="PRO_5002052815" evidence="1">
    <location>
        <begin position="19"/>
        <end position="113"/>
    </location>
</feature>
<accession>A0A0A9ZFH9</accession>
<reference evidence="2" key="2">
    <citation type="submission" date="2014-07" db="EMBL/GenBank/DDBJ databases">
        <authorList>
            <person name="Hull J."/>
        </authorList>
    </citation>
    <scope>NUCLEOTIDE SEQUENCE</scope>
</reference>
<gene>
    <name evidence="2" type="primary">murC_17</name>
    <name evidence="2" type="ORF">CM83_19882</name>
</gene>
<sequence length="113" mass="12510">MVWTLVYWCWILSQIASAEDASEPCGPQYTDTTAHTVMKYVSEYWSSQRCVSHDSIEKQEGITETVLALLDVCTMGQRDALYAKLSECGAGSKEIQTALLSSMYCGLGELTQP</sequence>
<proteinExistence type="predicted"/>
<dbReference type="EMBL" id="GBHO01000858">
    <property type="protein sequence ID" value="JAG42746.1"/>
    <property type="molecule type" value="Transcribed_RNA"/>
</dbReference>
<protein>
    <submittedName>
        <fullName evidence="2">UDP-N-acetylmuramate--L-alanine ligase</fullName>
    </submittedName>
</protein>
<reference evidence="2" key="1">
    <citation type="journal article" date="2014" name="PLoS ONE">
        <title>Transcriptome-Based Identification of ABC Transporters in the Western Tarnished Plant Bug Lygus hesperus.</title>
        <authorList>
            <person name="Hull J.J."/>
            <person name="Chaney K."/>
            <person name="Geib S.M."/>
            <person name="Fabrick J.A."/>
            <person name="Brent C.S."/>
            <person name="Walsh D."/>
            <person name="Lavine L.C."/>
        </authorList>
    </citation>
    <scope>NUCLEOTIDE SEQUENCE</scope>
</reference>
<keyword evidence="1" id="KW-0732">Signal</keyword>
<dbReference type="AlphaFoldDB" id="A0A0A9ZFH9"/>
<organism evidence="2">
    <name type="scientific">Lygus hesperus</name>
    <name type="common">Western plant bug</name>
    <dbReference type="NCBI Taxonomy" id="30085"/>
    <lineage>
        <taxon>Eukaryota</taxon>
        <taxon>Metazoa</taxon>
        <taxon>Ecdysozoa</taxon>
        <taxon>Arthropoda</taxon>
        <taxon>Hexapoda</taxon>
        <taxon>Insecta</taxon>
        <taxon>Pterygota</taxon>
        <taxon>Neoptera</taxon>
        <taxon>Paraneoptera</taxon>
        <taxon>Hemiptera</taxon>
        <taxon>Heteroptera</taxon>
        <taxon>Panheteroptera</taxon>
        <taxon>Cimicomorpha</taxon>
        <taxon>Miridae</taxon>
        <taxon>Mirini</taxon>
        <taxon>Lygus</taxon>
    </lineage>
</organism>
<evidence type="ECO:0000313" key="2">
    <source>
        <dbReference type="EMBL" id="JAG42746.1"/>
    </source>
</evidence>
<name>A0A0A9ZFH9_LYGHE</name>
<evidence type="ECO:0000256" key="1">
    <source>
        <dbReference type="SAM" id="SignalP"/>
    </source>
</evidence>